<proteinExistence type="predicted"/>
<protein>
    <submittedName>
        <fullName evidence="1">Uncharacterized protein</fullName>
    </submittedName>
</protein>
<dbReference type="RefSeq" id="WP_221859949.1">
    <property type="nucleotide sequence ID" value="NZ_JAIKTU010000004.1"/>
</dbReference>
<evidence type="ECO:0000313" key="2">
    <source>
        <dbReference type="Proteomes" id="UP001299068"/>
    </source>
</evidence>
<reference evidence="1 2" key="1">
    <citation type="journal article" date="2021" name="Cell Host Microbe">
        <title>in vivo commensal control of Clostridioides difficile virulence.</title>
        <authorList>
            <person name="Girinathan B.P."/>
            <person name="Dibenedetto N."/>
            <person name="Worley J.N."/>
            <person name="Peltier J."/>
            <person name="Arrieta-Ortiz M.L."/>
            <person name="Rupa Christinal Immanuel S."/>
            <person name="Lavin R."/>
            <person name="Delaney M.L."/>
            <person name="Cummins C."/>
            <person name="Hoffmann M."/>
            <person name="Luo Y."/>
            <person name="Gonzalez-Escalona N."/>
            <person name="Allard M."/>
            <person name="Onderdonk A.B."/>
            <person name="Gerber G.K."/>
            <person name="Sonenshein A.L."/>
            <person name="Baliga N."/>
            <person name="Dupuy B."/>
            <person name="Bry L."/>
        </authorList>
    </citation>
    <scope>NUCLEOTIDE SEQUENCE [LARGE SCALE GENOMIC DNA]</scope>
    <source>
        <strain evidence="1 2">DSM 599</strain>
    </source>
</reference>
<accession>A0ABS7KW28</accession>
<dbReference type="Proteomes" id="UP001299068">
    <property type="component" value="Unassembled WGS sequence"/>
</dbReference>
<gene>
    <name evidence="1" type="ORF">K5V21_06050</name>
</gene>
<dbReference type="EMBL" id="JAIKTU010000004">
    <property type="protein sequence ID" value="MBY0755016.1"/>
    <property type="molecule type" value="Genomic_DNA"/>
</dbReference>
<organism evidence="1 2">
    <name type="scientific">Clostridium sardiniense</name>
    <name type="common">Clostridium absonum</name>
    <dbReference type="NCBI Taxonomy" id="29369"/>
    <lineage>
        <taxon>Bacteria</taxon>
        <taxon>Bacillati</taxon>
        <taxon>Bacillota</taxon>
        <taxon>Clostridia</taxon>
        <taxon>Eubacteriales</taxon>
        <taxon>Clostridiaceae</taxon>
        <taxon>Clostridium</taxon>
    </lineage>
</organism>
<evidence type="ECO:0000313" key="1">
    <source>
        <dbReference type="EMBL" id="MBY0755016.1"/>
    </source>
</evidence>
<sequence length="122" mass="14560">MRFFVQVDKETKRVDGYSSSKTEIDKFIEIEIDSSEHEELIQSPTIFIYNEVDNLFIKDEEYKKQLIKEEEDRLTIDKKIEYLTKQLADEKLISMKKDLIINMIIQQQAQNKIEIIKLKEGN</sequence>
<name>A0ABS7KW28_CLOSR</name>
<keyword evidence="2" id="KW-1185">Reference proteome</keyword>
<comment type="caution">
    <text evidence="1">The sequence shown here is derived from an EMBL/GenBank/DDBJ whole genome shotgun (WGS) entry which is preliminary data.</text>
</comment>